<evidence type="ECO:0000313" key="2">
    <source>
        <dbReference type="EMBL" id="MDK7186623.1"/>
    </source>
</evidence>
<feature type="transmembrane region" description="Helical" evidence="1">
    <location>
        <begin position="45"/>
        <end position="65"/>
    </location>
</feature>
<evidence type="ECO:0000256" key="1">
    <source>
        <dbReference type="SAM" id="Phobius"/>
    </source>
</evidence>
<comment type="caution">
    <text evidence="2">The sequence shown here is derived from an EMBL/GenBank/DDBJ whole genome shotgun (WGS) entry which is preliminary data.</text>
</comment>
<keyword evidence="1" id="KW-0472">Membrane</keyword>
<dbReference type="AlphaFoldDB" id="A0AAJ1Q2N5"/>
<organism evidence="2 3">
    <name type="scientific">Facklamia hominis</name>
    <dbReference type="NCBI Taxonomy" id="178214"/>
    <lineage>
        <taxon>Bacteria</taxon>
        <taxon>Bacillati</taxon>
        <taxon>Bacillota</taxon>
        <taxon>Bacilli</taxon>
        <taxon>Lactobacillales</taxon>
        <taxon>Aerococcaceae</taxon>
        <taxon>Facklamia</taxon>
    </lineage>
</organism>
<keyword evidence="1" id="KW-1133">Transmembrane helix</keyword>
<feature type="transmembrane region" description="Helical" evidence="1">
    <location>
        <begin position="7"/>
        <end position="25"/>
    </location>
</feature>
<gene>
    <name evidence="2" type="ORF">QP433_01355</name>
</gene>
<feature type="transmembrane region" description="Helical" evidence="1">
    <location>
        <begin position="91"/>
        <end position="111"/>
    </location>
</feature>
<proteinExistence type="predicted"/>
<protein>
    <submittedName>
        <fullName evidence="2">Uncharacterized protein</fullName>
    </submittedName>
</protein>
<dbReference type="RefSeq" id="WP_242491966.1">
    <property type="nucleotide sequence ID" value="NZ_RYDT01000008.1"/>
</dbReference>
<name>A0AAJ1Q2N5_9LACT</name>
<reference evidence="2" key="1">
    <citation type="submission" date="2023-05" db="EMBL/GenBank/DDBJ databases">
        <title>Cataloging the Phylogenetic Diversity of Human Bladder Bacteria.</title>
        <authorList>
            <person name="Du J."/>
        </authorList>
    </citation>
    <scope>NUCLEOTIDE SEQUENCE</scope>
    <source>
        <strain evidence="2">UMB1231</strain>
    </source>
</reference>
<accession>A0AAJ1Q2N5</accession>
<dbReference type="EMBL" id="JASOOE010000002">
    <property type="protein sequence ID" value="MDK7186623.1"/>
    <property type="molecule type" value="Genomic_DNA"/>
</dbReference>
<keyword evidence="1" id="KW-0812">Transmembrane</keyword>
<dbReference type="Proteomes" id="UP001229251">
    <property type="component" value="Unassembled WGS sequence"/>
</dbReference>
<evidence type="ECO:0000313" key="3">
    <source>
        <dbReference type="Proteomes" id="UP001229251"/>
    </source>
</evidence>
<sequence length="114" mass="12848">MMNNYQVIMAVSGAVFLMGALLLNYNLYQLVAIDARARGMKHPRLWGAFSLSDGHGTGLVTYLLFRRKYARRTLTQQESLEFSLYKKKAQLSLIIFLVGAVPLIVTGIYYLGLN</sequence>